<evidence type="ECO:0000313" key="2">
    <source>
        <dbReference type="Proteomes" id="UP000352698"/>
    </source>
</evidence>
<accession>A0A4U0E8Y3</accession>
<comment type="caution">
    <text evidence="1">The sequence shown here is derived from an EMBL/GenBank/DDBJ whole genome shotgun (WGS) entry which is preliminary data.</text>
</comment>
<dbReference type="InterPro" id="IPR015046">
    <property type="entry name" value="LciA_Immunity-like"/>
</dbReference>
<organism evidence="1 2">
    <name type="scientific">Enterococcus hirae</name>
    <dbReference type="NCBI Taxonomy" id="1354"/>
    <lineage>
        <taxon>Bacteria</taxon>
        <taxon>Bacillati</taxon>
        <taxon>Bacillota</taxon>
        <taxon>Bacilli</taxon>
        <taxon>Lactobacillales</taxon>
        <taxon>Enterococcaceae</taxon>
        <taxon>Enterococcus</taxon>
    </lineage>
</organism>
<dbReference type="CDD" id="cd21059">
    <property type="entry name" value="LciA-like"/>
    <property type="match status" value="1"/>
</dbReference>
<dbReference type="Pfam" id="PF08951">
    <property type="entry name" value="EntA_Immun"/>
    <property type="match status" value="1"/>
</dbReference>
<dbReference type="RefSeq" id="WP_010738298.1">
    <property type="nucleotide sequence ID" value="NZ_AP027299.1"/>
</dbReference>
<dbReference type="Proteomes" id="UP000352698">
    <property type="component" value="Unassembled WGS sequence"/>
</dbReference>
<dbReference type="AlphaFoldDB" id="A0A4U0E8Y3"/>
<dbReference type="GO" id="GO:0030153">
    <property type="term" value="P:bacteriocin immunity"/>
    <property type="evidence" value="ECO:0007669"/>
    <property type="project" value="InterPro"/>
</dbReference>
<evidence type="ECO:0000313" key="1">
    <source>
        <dbReference type="EMBL" id="VTQ60862.1"/>
    </source>
</evidence>
<protein>
    <submittedName>
        <fullName evidence="1">Enterocin A Immunity</fullName>
    </submittedName>
</protein>
<gene>
    <name evidence="1" type="ORF">NCTC12204_00697</name>
</gene>
<reference evidence="1 2" key="1">
    <citation type="submission" date="2019-05" db="EMBL/GenBank/DDBJ databases">
        <authorList>
            <consortium name="Pathogen Informatics"/>
        </authorList>
    </citation>
    <scope>NUCLEOTIDE SEQUENCE [LARGE SCALE GENOMIC DNA]</scope>
    <source>
        <strain evidence="1 2">NCTC12204</strain>
    </source>
</reference>
<proteinExistence type="predicted"/>
<sequence>MKKTEEINQIIVELYDLILNKEVKERERVSLIEAKNKLEKQEYFPRVMKDLEYQLRPLAIKSQLTPPVAAFYLKISTIGRFEQELGRGLASTPIAFGPFFQ</sequence>
<dbReference type="EMBL" id="CABEEP010000001">
    <property type="protein sequence ID" value="VTQ60862.1"/>
    <property type="molecule type" value="Genomic_DNA"/>
</dbReference>
<name>A0A4U0E8Y3_ENTHR</name>